<feature type="region of interest" description="Disordered" evidence="1">
    <location>
        <begin position="33"/>
        <end position="63"/>
    </location>
</feature>
<comment type="caution">
    <text evidence="3">The sequence shown here is derived from an EMBL/GenBank/DDBJ whole genome shotgun (WGS) entry which is preliminary data.</text>
</comment>
<gene>
    <name evidence="3" type="ORF">DFO65_10686</name>
</gene>
<dbReference type="PANTHER" id="PTHR38011">
    <property type="entry name" value="DIHYDROFOLATE REDUCTASE FAMILY PROTEIN (AFU_ORTHOLOGUE AFUA_8G06820)"/>
    <property type="match status" value="1"/>
</dbReference>
<sequence>MSRTIYYTATTLDGFIADPNDSLDWLLRQPQAGDAMPAEGDSSPAAGENSPGPGEDSPGPGDYDEFIAGVGALVMGSTTYEWVLRHEAGAWPYRLPTWVMTHRQLPRPENSGPDDDLGIRFAKGSAAEVHAAMRDAAGDKDLWVVGGGDLAGQFAEAGLLDEVITSIAPVTLGAGRPLLPRRLDLELLEIGRNGAFVVARHRVVGPLTEDRS</sequence>
<dbReference type="Proteomes" id="UP000253509">
    <property type="component" value="Unassembled WGS sequence"/>
</dbReference>
<dbReference type="Pfam" id="PF01872">
    <property type="entry name" value="RibD_C"/>
    <property type="match status" value="1"/>
</dbReference>
<feature type="compositionally biased region" description="Low complexity" evidence="1">
    <location>
        <begin position="47"/>
        <end position="61"/>
    </location>
</feature>
<feature type="domain" description="Bacterial bifunctional deaminase-reductase C-terminal" evidence="2">
    <location>
        <begin position="95"/>
        <end position="181"/>
    </location>
</feature>
<dbReference type="EMBL" id="QNSB01000006">
    <property type="protein sequence ID" value="RBP71243.1"/>
    <property type="molecule type" value="Genomic_DNA"/>
</dbReference>
<evidence type="ECO:0000313" key="3">
    <source>
        <dbReference type="EMBL" id="RBP71243.1"/>
    </source>
</evidence>
<organism evidence="3 4">
    <name type="scientific">Brevibacterium celere</name>
    <dbReference type="NCBI Taxonomy" id="225845"/>
    <lineage>
        <taxon>Bacteria</taxon>
        <taxon>Bacillati</taxon>
        <taxon>Actinomycetota</taxon>
        <taxon>Actinomycetes</taxon>
        <taxon>Micrococcales</taxon>
        <taxon>Brevibacteriaceae</taxon>
        <taxon>Brevibacterium</taxon>
    </lineage>
</organism>
<reference evidence="3 4" key="1">
    <citation type="submission" date="2018-06" db="EMBL/GenBank/DDBJ databases">
        <title>Freshwater and sediment microbial communities from various areas in North America, analyzing microbe dynamics in response to fracking.</title>
        <authorList>
            <person name="Lamendella R."/>
        </authorList>
    </citation>
    <scope>NUCLEOTIDE SEQUENCE [LARGE SCALE GENOMIC DNA]</scope>
    <source>
        <strain evidence="3 4">3b_TX</strain>
    </source>
</reference>
<keyword evidence="4" id="KW-1185">Reference proteome</keyword>
<protein>
    <submittedName>
        <fullName evidence="3">Dihydrofolate reductase</fullName>
    </submittedName>
</protein>
<dbReference type="RefSeq" id="WP_113904341.1">
    <property type="nucleotide sequence ID" value="NZ_QNSB01000006.1"/>
</dbReference>
<dbReference type="InterPro" id="IPR002734">
    <property type="entry name" value="RibDG_C"/>
</dbReference>
<evidence type="ECO:0000313" key="4">
    <source>
        <dbReference type="Proteomes" id="UP000253509"/>
    </source>
</evidence>
<proteinExistence type="predicted"/>
<dbReference type="Gene3D" id="3.40.430.10">
    <property type="entry name" value="Dihydrofolate Reductase, subunit A"/>
    <property type="match status" value="1"/>
</dbReference>
<dbReference type="AlphaFoldDB" id="A0A366IHB2"/>
<evidence type="ECO:0000256" key="1">
    <source>
        <dbReference type="SAM" id="MobiDB-lite"/>
    </source>
</evidence>
<dbReference type="InterPro" id="IPR050765">
    <property type="entry name" value="Riboflavin_Biosynth_HTPR"/>
</dbReference>
<accession>A0A366IHB2</accession>
<dbReference type="SUPFAM" id="SSF53597">
    <property type="entry name" value="Dihydrofolate reductase-like"/>
    <property type="match status" value="1"/>
</dbReference>
<dbReference type="GO" id="GO:0008703">
    <property type="term" value="F:5-amino-6-(5-phosphoribosylamino)uracil reductase activity"/>
    <property type="evidence" value="ECO:0007669"/>
    <property type="project" value="InterPro"/>
</dbReference>
<dbReference type="GO" id="GO:0009231">
    <property type="term" value="P:riboflavin biosynthetic process"/>
    <property type="evidence" value="ECO:0007669"/>
    <property type="project" value="InterPro"/>
</dbReference>
<evidence type="ECO:0000259" key="2">
    <source>
        <dbReference type="Pfam" id="PF01872"/>
    </source>
</evidence>
<dbReference type="InterPro" id="IPR024072">
    <property type="entry name" value="DHFR-like_dom_sf"/>
</dbReference>
<dbReference type="PANTHER" id="PTHR38011:SF11">
    <property type="entry name" value="2,5-DIAMINO-6-RIBOSYLAMINO-4(3H)-PYRIMIDINONE 5'-PHOSPHATE REDUCTASE"/>
    <property type="match status" value="1"/>
</dbReference>
<name>A0A366IHB2_9MICO</name>